<evidence type="ECO:0000313" key="7">
    <source>
        <dbReference type="EMBL" id="AFO97633.1"/>
    </source>
</evidence>
<evidence type="ECO:0000256" key="6">
    <source>
        <dbReference type="SAM" id="MobiDB-lite"/>
    </source>
</evidence>
<feature type="non-terminal residue" evidence="7">
    <location>
        <position position="1"/>
    </location>
</feature>
<dbReference type="InterPro" id="IPR008604">
    <property type="entry name" value="MAP7_fam"/>
</dbReference>
<dbReference type="EMBL" id="JW865116">
    <property type="protein sequence ID" value="AFO97633.1"/>
    <property type="molecule type" value="mRNA"/>
</dbReference>
<feature type="region of interest" description="Disordered" evidence="6">
    <location>
        <begin position="250"/>
        <end position="524"/>
    </location>
</feature>
<accession>V9KHX5</accession>
<dbReference type="Pfam" id="PF05672">
    <property type="entry name" value="MAP7"/>
    <property type="match status" value="1"/>
</dbReference>
<name>V9KHX5_CALMI</name>
<feature type="compositionally biased region" description="Basic and acidic residues" evidence="6">
    <location>
        <begin position="445"/>
        <end position="524"/>
    </location>
</feature>
<comment type="similarity">
    <text evidence="2">Belongs to the MAP7 family.</text>
</comment>
<dbReference type="GO" id="GO:0000226">
    <property type="term" value="P:microtubule cytoskeleton organization"/>
    <property type="evidence" value="ECO:0007669"/>
    <property type="project" value="InterPro"/>
</dbReference>
<feature type="compositionally biased region" description="Basic and acidic residues" evidence="6">
    <location>
        <begin position="378"/>
        <end position="397"/>
    </location>
</feature>
<feature type="region of interest" description="Disordered" evidence="6">
    <location>
        <begin position="1"/>
        <end position="22"/>
    </location>
</feature>
<dbReference type="InterPro" id="IPR051483">
    <property type="entry name" value="MAP7_domain-containing"/>
</dbReference>
<feature type="region of interest" description="Disordered" evidence="6">
    <location>
        <begin position="150"/>
        <end position="169"/>
    </location>
</feature>
<protein>
    <submittedName>
        <fullName evidence="7">MAP7 domain-containing protein 2</fullName>
    </submittedName>
</protein>
<keyword evidence="5" id="KW-0206">Cytoskeleton</keyword>
<evidence type="ECO:0000256" key="3">
    <source>
        <dbReference type="ARBA" id="ARBA00022490"/>
    </source>
</evidence>
<keyword evidence="4" id="KW-0175">Coiled coil</keyword>
<keyword evidence="3" id="KW-0963">Cytoplasm</keyword>
<evidence type="ECO:0000256" key="5">
    <source>
        <dbReference type="ARBA" id="ARBA00023212"/>
    </source>
</evidence>
<dbReference type="GO" id="GO:0015630">
    <property type="term" value="C:microtubule cytoskeleton"/>
    <property type="evidence" value="ECO:0007669"/>
    <property type="project" value="InterPro"/>
</dbReference>
<dbReference type="AlphaFoldDB" id="V9KHX5"/>
<feature type="compositionally biased region" description="Low complexity" evidence="6">
    <location>
        <begin position="354"/>
        <end position="365"/>
    </location>
</feature>
<feature type="compositionally biased region" description="Low complexity" evidence="6">
    <location>
        <begin position="309"/>
        <end position="341"/>
    </location>
</feature>
<dbReference type="PANTHER" id="PTHR15073:SF3">
    <property type="entry name" value="MAP7 DOMAIN-CONTAINING PROTEIN 2"/>
    <property type="match status" value="1"/>
</dbReference>
<comment type="subcellular location">
    <subcellularLocation>
        <location evidence="1">Cytoplasm</location>
        <location evidence="1">Cytoskeleton</location>
    </subcellularLocation>
</comment>
<feature type="region of interest" description="Disordered" evidence="6">
    <location>
        <begin position="578"/>
        <end position="619"/>
    </location>
</feature>
<dbReference type="PANTHER" id="PTHR15073">
    <property type="entry name" value="MICROTUBULE-ASSOCIATED PROTEIN"/>
    <property type="match status" value="1"/>
</dbReference>
<feature type="compositionally biased region" description="Polar residues" evidence="6">
    <location>
        <begin position="367"/>
        <end position="376"/>
    </location>
</feature>
<evidence type="ECO:0000256" key="1">
    <source>
        <dbReference type="ARBA" id="ARBA00004245"/>
    </source>
</evidence>
<sequence>AEKQNRFDQPPHDVKLPEAKEEQVIHTSLKNDERRNQITCRGSPVHIAVIADVQSSKTDDRQRLAKERREEREKSLAAREQQILEKERRAKLLYEKQMEERWKKLDEQRQRDEQRRAAVEEKRRQRFEVERERHEAIMRRTLERSQQLEQRQKRWSWGGAGSTGTGSRDVADRLSASAMNLPKQMDPPVSKRLSSSAAAITHSPERVHRRFHLSPMENVLISRLLTPTHSSLARSRSTAFLSCCGSHHSVSHVCPRAVSGSPFKTKSTHSRSGDRQNAGATSTSPGETKGTIFSELQQTEKVKKEKRQSSPSLTSTLRRSQSPANMSKRSSSPAAVKASSKIRTQSPSSGKEYPSSPTSSGKPSPMRQRSSSNAAAETSRKRADKEKGELAKQKSEEAAAGEIKSPDLPGNVTSAPTTPVKEHDKKKIIHAEDTKSMAGTSSAEEATKILAERRRQARLQKELEEQERREQEEAEKKMMEELQRKEAEEEARREEEARQLEEKQKQEEAERQRKAEEEKILREQQEKELLVQLEQQREEAETRAREAAERHRQERELLIQQIEQERFERKKRIEEIMKRTRRSDASEIKKEETKPEIQPTTNEEKLLSTTNTEEQGEKVEVLRTSVSLEIKHEEEPNSTVPPSEAVVQLEEIQEIQLDNIDEQPNSVDESTDELQSMDVSPMSKDDGISIPEFSPLNEVNHGVEMEKDQNGMSDAQAVKDLIDLTGCTTYAKLSSKKINLDDCNRNLIEEQCMSMEENPLITSLTKSVEETHIHTSAEL</sequence>
<feature type="compositionally biased region" description="Basic and acidic residues" evidence="6">
    <location>
        <begin position="578"/>
        <end position="595"/>
    </location>
</feature>
<feature type="region of interest" description="Disordered" evidence="6">
    <location>
        <begin position="104"/>
        <end position="127"/>
    </location>
</feature>
<organism evidence="7">
    <name type="scientific">Callorhinchus milii</name>
    <name type="common">Ghost shark</name>
    <dbReference type="NCBI Taxonomy" id="7868"/>
    <lineage>
        <taxon>Eukaryota</taxon>
        <taxon>Metazoa</taxon>
        <taxon>Chordata</taxon>
        <taxon>Craniata</taxon>
        <taxon>Vertebrata</taxon>
        <taxon>Chondrichthyes</taxon>
        <taxon>Holocephali</taxon>
        <taxon>Chimaeriformes</taxon>
        <taxon>Callorhinchidae</taxon>
        <taxon>Callorhinchus</taxon>
    </lineage>
</organism>
<evidence type="ECO:0000256" key="4">
    <source>
        <dbReference type="ARBA" id="ARBA00023054"/>
    </source>
</evidence>
<evidence type="ECO:0000256" key="2">
    <source>
        <dbReference type="ARBA" id="ARBA00007525"/>
    </source>
</evidence>
<feature type="compositionally biased region" description="Basic and acidic residues" evidence="6">
    <location>
        <begin position="420"/>
        <end position="435"/>
    </location>
</feature>
<reference evidence="7" key="1">
    <citation type="journal article" date="2014" name="Nature">
        <title>Elephant shark genome provides unique insights into gnathostome evolution.</title>
        <authorList>
            <consortium name="International Elephant Shark Genome Sequencing Consortium"/>
            <person name="Venkatesh B."/>
            <person name="Lee A.P."/>
            <person name="Ravi V."/>
            <person name="Maurya A.K."/>
            <person name="Lian M.M."/>
            <person name="Swann J.B."/>
            <person name="Ohta Y."/>
            <person name="Flajnik M.F."/>
            <person name="Sutoh Y."/>
            <person name="Kasahara M."/>
            <person name="Hoon S."/>
            <person name="Gangu V."/>
            <person name="Roy S.W."/>
            <person name="Irimia M."/>
            <person name="Korzh V."/>
            <person name="Kondrychyn I."/>
            <person name="Lim Z.W."/>
            <person name="Tay B.H."/>
            <person name="Tohari S."/>
            <person name="Kong K.W."/>
            <person name="Ho S."/>
            <person name="Lorente-Galdos B."/>
            <person name="Quilez J."/>
            <person name="Marques-Bonet T."/>
            <person name="Raney B.J."/>
            <person name="Ingham P.W."/>
            <person name="Tay A."/>
            <person name="Hillier L.W."/>
            <person name="Minx P."/>
            <person name="Boehm T."/>
            <person name="Wilson R.K."/>
            <person name="Brenner S."/>
            <person name="Warren W.C."/>
        </authorList>
    </citation>
    <scope>NUCLEOTIDE SEQUENCE</scope>
    <source>
        <tissue evidence="7">Ovary</tissue>
    </source>
</reference>
<proteinExistence type="evidence at transcript level"/>